<dbReference type="Proteomes" id="UP000276232">
    <property type="component" value="Unassembled WGS sequence"/>
</dbReference>
<proteinExistence type="predicted"/>
<dbReference type="AlphaFoldDB" id="A0A3N1HSY9"/>
<keyword evidence="2" id="KW-1185">Reference proteome</keyword>
<sequence>MTRPVVLTVDQRGSRRGADAVPALLERLSALRPAPLRPFERTAGDEVQGVLDDAGAVVAAVTALADDGRWSVGVGVGAVRTPLPASTRAGAGVAFEAARRAVEAAKRVREGVAVRGGPDDAEPAPAVVDAETALLLLVDLRRRRSAAGREVVRLVEEGLPAGRAAERLGITPQAVSQRLAAARWSSEQRLVPLAVRLVAAAAG</sequence>
<organism evidence="1 2">
    <name type="scientific">Pseudokineococcus lusitanus</name>
    <dbReference type="NCBI Taxonomy" id="763993"/>
    <lineage>
        <taxon>Bacteria</taxon>
        <taxon>Bacillati</taxon>
        <taxon>Actinomycetota</taxon>
        <taxon>Actinomycetes</taxon>
        <taxon>Kineosporiales</taxon>
        <taxon>Kineosporiaceae</taxon>
        <taxon>Pseudokineococcus</taxon>
    </lineage>
</organism>
<evidence type="ECO:0000313" key="2">
    <source>
        <dbReference type="Proteomes" id="UP000276232"/>
    </source>
</evidence>
<name>A0A3N1HSY9_9ACTN</name>
<evidence type="ECO:0000313" key="1">
    <source>
        <dbReference type="EMBL" id="ROP45579.1"/>
    </source>
</evidence>
<evidence type="ECO:0008006" key="3">
    <source>
        <dbReference type="Google" id="ProtNLM"/>
    </source>
</evidence>
<dbReference type="EMBL" id="RJKN01000001">
    <property type="protein sequence ID" value="ROP45579.1"/>
    <property type="molecule type" value="Genomic_DNA"/>
</dbReference>
<gene>
    <name evidence="1" type="ORF">EDC03_0183</name>
</gene>
<dbReference type="OrthoDB" id="5184241at2"/>
<dbReference type="InParanoid" id="A0A3N1HSY9"/>
<comment type="caution">
    <text evidence="1">The sequence shown here is derived from an EMBL/GenBank/DDBJ whole genome shotgun (WGS) entry which is preliminary data.</text>
</comment>
<reference evidence="1 2" key="1">
    <citation type="journal article" date="2015" name="Stand. Genomic Sci.">
        <title>Genomic Encyclopedia of Bacterial and Archaeal Type Strains, Phase III: the genomes of soil and plant-associated and newly described type strains.</title>
        <authorList>
            <person name="Whitman W.B."/>
            <person name="Woyke T."/>
            <person name="Klenk H.P."/>
            <person name="Zhou Y."/>
            <person name="Lilburn T.G."/>
            <person name="Beck B.J."/>
            <person name="De Vos P."/>
            <person name="Vandamme P."/>
            <person name="Eisen J.A."/>
            <person name="Garrity G."/>
            <person name="Hugenholtz P."/>
            <person name="Kyrpides N.C."/>
        </authorList>
    </citation>
    <scope>NUCLEOTIDE SEQUENCE [LARGE SCALE GENOMIC DNA]</scope>
    <source>
        <strain evidence="1 2">CECT 7306</strain>
    </source>
</reference>
<accession>A0A3N1HSY9</accession>
<protein>
    <recommendedName>
        <fullName evidence="3">SatD family protein</fullName>
    </recommendedName>
</protein>
<dbReference type="RefSeq" id="WP_123378332.1">
    <property type="nucleotide sequence ID" value="NZ_RJKN01000001.1"/>
</dbReference>